<feature type="region of interest" description="Disordered" evidence="1">
    <location>
        <begin position="117"/>
        <end position="136"/>
    </location>
</feature>
<keyword evidence="5" id="KW-1185">Reference proteome</keyword>
<proteinExistence type="predicted"/>
<evidence type="ECO:0000256" key="1">
    <source>
        <dbReference type="SAM" id="MobiDB-lite"/>
    </source>
</evidence>
<dbReference type="Pfam" id="PF17648">
    <property type="entry name" value="Luciferase"/>
    <property type="match status" value="1"/>
</dbReference>
<dbReference type="PANTHER" id="PTHR38695">
    <property type="entry name" value="AMINO ACID PERMEASE_ SLC12A DOMAIN-CONTAINING PROTEIN"/>
    <property type="match status" value="1"/>
</dbReference>
<dbReference type="OrthoDB" id="5358398at2759"/>
<feature type="transmembrane region" description="Helical" evidence="2">
    <location>
        <begin position="32"/>
        <end position="53"/>
    </location>
</feature>
<dbReference type="PANTHER" id="PTHR38695:SF1">
    <property type="entry name" value="AMINO ACID PERMEASE_ SLC12A DOMAIN-CONTAINING PROTEIN"/>
    <property type="match status" value="1"/>
</dbReference>
<evidence type="ECO:0000256" key="2">
    <source>
        <dbReference type="SAM" id="Phobius"/>
    </source>
</evidence>
<comment type="caution">
    <text evidence="4">The sequence shown here is derived from an EMBL/GenBank/DDBJ whole genome shotgun (WGS) entry which is preliminary data.</text>
</comment>
<dbReference type="EMBL" id="LKEB01000027">
    <property type="protein sequence ID" value="ROW10854.1"/>
    <property type="molecule type" value="Genomic_DNA"/>
</dbReference>
<protein>
    <recommendedName>
        <fullName evidence="3">Luciferase domain-containing protein</fullName>
    </recommendedName>
</protein>
<feature type="domain" description="Luciferase" evidence="3">
    <location>
        <begin position="221"/>
        <end position="288"/>
    </location>
</feature>
<dbReference type="InterPro" id="IPR048273">
    <property type="entry name" value="Luciferase"/>
</dbReference>
<name>A0A423X4Q9_9PEZI</name>
<dbReference type="STRING" id="1230097.A0A423X4Q9"/>
<dbReference type="InParanoid" id="A0A423X4Q9"/>
<accession>A0A423X4Q9</accession>
<gene>
    <name evidence="4" type="ORF">VPNG_05385</name>
</gene>
<dbReference type="InterPro" id="IPR040841">
    <property type="entry name" value="Luciferase_dom"/>
</dbReference>
<evidence type="ECO:0000313" key="5">
    <source>
        <dbReference type="Proteomes" id="UP000285146"/>
    </source>
</evidence>
<keyword evidence="2" id="KW-0812">Transmembrane</keyword>
<evidence type="ECO:0000313" key="4">
    <source>
        <dbReference type="EMBL" id="ROW10854.1"/>
    </source>
</evidence>
<dbReference type="AlphaFoldDB" id="A0A423X4Q9"/>
<reference evidence="4 5" key="1">
    <citation type="submission" date="2015-09" db="EMBL/GenBank/DDBJ databases">
        <title>Host preference determinants of Valsa canker pathogens revealed by comparative genomics.</title>
        <authorList>
            <person name="Yin Z."/>
            <person name="Huang L."/>
        </authorList>
    </citation>
    <scope>NUCLEOTIDE SEQUENCE [LARGE SCALE GENOMIC DNA]</scope>
    <source>
        <strain evidence="4 5">SXYLt</strain>
    </source>
</reference>
<organism evidence="4 5">
    <name type="scientific">Cytospora leucostoma</name>
    <dbReference type="NCBI Taxonomy" id="1230097"/>
    <lineage>
        <taxon>Eukaryota</taxon>
        <taxon>Fungi</taxon>
        <taxon>Dikarya</taxon>
        <taxon>Ascomycota</taxon>
        <taxon>Pezizomycotina</taxon>
        <taxon>Sordariomycetes</taxon>
        <taxon>Sordariomycetidae</taxon>
        <taxon>Diaporthales</taxon>
        <taxon>Cytosporaceae</taxon>
        <taxon>Cytospora</taxon>
    </lineage>
</organism>
<keyword evidence="2" id="KW-0472">Membrane</keyword>
<evidence type="ECO:0000259" key="3">
    <source>
        <dbReference type="Pfam" id="PF17648"/>
    </source>
</evidence>
<sequence>MATNIFSSLSAQFRSRNLPLPKVPSALRNPTLTTATLTAAIAIGIISLPALIARAARSYRGYLALGPGGMPHNVLGWTIQGLLQPFAWRDTRDPARTVADPARQGPYEPHGRRTFLVGEEGGGGGGSPAPAPRRGDRPVVPAYVAPQRQMTQQGSGETRARMLAYLEGLAALNAGLLAQKGSGLEGAGTPALWLDGGGGGGGGGGEERGVVVLPPYLRSFGGELVHVHPEASSHITVSPADAEALVRGGWAESHRLSGVWNVVPLSYVLVYAPRDEAELEFWKGVVRAGVRFVCAGLEREAVFE</sequence>
<dbReference type="Proteomes" id="UP000285146">
    <property type="component" value="Unassembled WGS sequence"/>
</dbReference>
<keyword evidence="2" id="KW-1133">Transmembrane helix</keyword>